<evidence type="ECO:0000256" key="2">
    <source>
        <dbReference type="ARBA" id="ARBA00012438"/>
    </source>
</evidence>
<keyword evidence="3" id="KW-0597">Phosphoprotein</keyword>
<evidence type="ECO:0000256" key="4">
    <source>
        <dbReference type="SAM" id="Phobius"/>
    </source>
</evidence>
<dbReference type="InterPro" id="IPR004358">
    <property type="entry name" value="Sig_transdc_His_kin-like_C"/>
</dbReference>
<keyword evidence="4" id="KW-0812">Transmembrane</keyword>
<dbReference type="Proteomes" id="UP000177528">
    <property type="component" value="Unassembled WGS sequence"/>
</dbReference>
<dbReference type="PANTHER" id="PTHR43547">
    <property type="entry name" value="TWO-COMPONENT HISTIDINE KINASE"/>
    <property type="match status" value="1"/>
</dbReference>
<dbReference type="SMART" id="SM00387">
    <property type="entry name" value="HATPase_c"/>
    <property type="match status" value="1"/>
</dbReference>
<comment type="catalytic activity">
    <reaction evidence="1">
        <text>ATP + protein L-histidine = ADP + protein N-phospho-L-histidine.</text>
        <dbReference type="EC" id="2.7.13.3"/>
    </reaction>
</comment>
<feature type="domain" description="Histidine kinase" evidence="5">
    <location>
        <begin position="77"/>
        <end position="296"/>
    </location>
</feature>
<organism evidence="6 7">
    <name type="scientific">Candidatus Andersenbacteria bacterium RIFCSPHIGHO2_12_FULL_45_11</name>
    <dbReference type="NCBI Taxonomy" id="1797281"/>
    <lineage>
        <taxon>Bacteria</taxon>
        <taxon>Candidatus Anderseniibacteriota</taxon>
    </lineage>
</organism>
<evidence type="ECO:0000313" key="6">
    <source>
        <dbReference type="EMBL" id="OGY34204.1"/>
    </source>
</evidence>
<dbReference type="InterPro" id="IPR036890">
    <property type="entry name" value="HATPase_C_sf"/>
</dbReference>
<dbReference type="AlphaFoldDB" id="A0A1G1X2N0"/>
<dbReference type="EMBL" id="MHHR01000019">
    <property type="protein sequence ID" value="OGY34204.1"/>
    <property type="molecule type" value="Genomic_DNA"/>
</dbReference>
<protein>
    <recommendedName>
        <fullName evidence="2">histidine kinase</fullName>
        <ecNumber evidence="2">2.7.13.3</ecNumber>
    </recommendedName>
</protein>
<dbReference type="PRINTS" id="PR00344">
    <property type="entry name" value="BCTRLSENSOR"/>
</dbReference>
<feature type="transmembrane region" description="Helical" evidence="4">
    <location>
        <begin position="40"/>
        <end position="60"/>
    </location>
</feature>
<keyword evidence="4" id="KW-0472">Membrane</keyword>
<sequence>MKKTSSHTILHSFLYGSTSVLFALDLFFLVRALVTGALFPVVPIFAGVCIAGGLLFILHAEGKSREYDRREHRSLSRVATQLEQPLQALEEDIEYLIKHADSLPAEVRLKLKRMNTKTRVLLENIRDVFLMFRAQEGVVAHDQKKYDACVLVEDAIARVKPLASARNVEIIRKAHCVDAPVKLDKGLFLIALTHILENGILYTITPGLVNIAIVRGKSFVRIIVQDRGIGVKQEDMHAIFDPFMRGKHANQYDPDGIGVGLTLSRLLIQEFNGKLNWHQRSESSGLEFEIRLPLAK</sequence>
<dbReference type="InterPro" id="IPR003594">
    <property type="entry name" value="HATPase_dom"/>
</dbReference>
<reference evidence="6 7" key="1">
    <citation type="journal article" date="2016" name="Nat. Commun.">
        <title>Thousands of microbial genomes shed light on interconnected biogeochemical processes in an aquifer system.</title>
        <authorList>
            <person name="Anantharaman K."/>
            <person name="Brown C.T."/>
            <person name="Hug L.A."/>
            <person name="Sharon I."/>
            <person name="Castelle C.J."/>
            <person name="Probst A.J."/>
            <person name="Thomas B.C."/>
            <person name="Singh A."/>
            <person name="Wilkins M.J."/>
            <person name="Karaoz U."/>
            <person name="Brodie E.L."/>
            <person name="Williams K.H."/>
            <person name="Hubbard S.S."/>
            <person name="Banfield J.F."/>
        </authorList>
    </citation>
    <scope>NUCLEOTIDE SEQUENCE [LARGE SCALE GENOMIC DNA]</scope>
</reference>
<gene>
    <name evidence="6" type="ORF">A3D99_03620</name>
</gene>
<evidence type="ECO:0000256" key="1">
    <source>
        <dbReference type="ARBA" id="ARBA00000085"/>
    </source>
</evidence>
<proteinExistence type="predicted"/>
<dbReference type="PROSITE" id="PS50109">
    <property type="entry name" value="HIS_KIN"/>
    <property type="match status" value="1"/>
</dbReference>
<evidence type="ECO:0000256" key="3">
    <source>
        <dbReference type="ARBA" id="ARBA00022553"/>
    </source>
</evidence>
<dbReference type="SUPFAM" id="SSF55874">
    <property type="entry name" value="ATPase domain of HSP90 chaperone/DNA topoisomerase II/histidine kinase"/>
    <property type="match status" value="1"/>
</dbReference>
<feature type="transmembrane region" description="Helical" evidence="4">
    <location>
        <begin position="12"/>
        <end position="34"/>
    </location>
</feature>
<accession>A0A1G1X2N0</accession>
<dbReference type="Pfam" id="PF02518">
    <property type="entry name" value="HATPase_c"/>
    <property type="match status" value="1"/>
</dbReference>
<dbReference type="PANTHER" id="PTHR43547:SF2">
    <property type="entry name" value="HYBRID SIGNAL TRANSDUCTION HISTIDINE KINASE C"/>
    <property type="match status" value="1"/>
</dbReference>
<dbReference type="InterPro" id="IPR005467">
    <property type="entry name" value="His_kinase_dom"/>
</dbReference>
<evidence type="ECO:0000259" key="5">
    <source>
        <dbReference type="PROSITE" id="PS50109"/>
    </source>
</evidence>
<evidence type="ECO:0000313" key="7">
    <source>
        <dbReference type="Proteomes" id="UP000177528"/>
    </source>
</evidence>
<comment type="caution">
    <text evidence="6">The sequence shown here is derived from an EMBL/GenBank/DDBJ whole genome shotgun (WGS) entry which is preliminary data.</text>
</comment>
<dbReference type="EC" id="2.7.13.3" evidence="2"/>
<name>A0A1G1X2N0_9BACT</name>
<dbReference type="GO" id="GO:0000155">
    <property type="term" value="F:phosphorelay sensor kinase activity"/>
    <property type="evidence" value="ECO:0007669"/>
    <property type="project" value="TreeGrafter"/>
</dbReference>
<dbReference type="Gene3D" id="3.30.565.10">
    <property type="entry name" value="Histidine kinase-like ATPase, C-terminal domain"/>
    <property type="match status" value="1"/>
</dbReference>
<keyword evidence="4" id="KW-1133">Transmembrane helix</keyword>